<proteinExistence type="predicted"/>
<accession>A0A511T2U3</accession>
<evidence type="ECO:0000313" key="5">
    <source>
        <dbReference type="Proteomes" id="UP000321514"/>
    </source>
</evidence>
<dbReference type="STRING" id="1334629.MFUL124B02_30900"/>
<dbReference type="EMBL" id="FOIB01000006">
    <property type="protein sequence ID" value="SEU19996.1"/>
    <property type="molecule type" value="Genomic_DNA"/>
</dbReference>
<dbReference type="Proteomes" id="UP000321514">
    <property type="component" value="Unassembled WGS sequence"/>
</dbReference>
<evidence type="ECO:0000313" key="2">
    <source>
        <dbReference type="EMBL" id="GEN08489.1"/>
    </source>
</evidence>
<dbReference type="AlphaFoldDB" id="A0A511T2U3"/>
<evidence type="ECO:0000313" key="4">
    <source>
        <dbReference type="Proteomes" id="UP000183760"/>
    </source>
</evidence>
<reference evidence="2 5" key="2">
    <citation type="submission" date="2019-07" db="EMBL/GenBank/DDBJ databases">
        <title>Whole genome shotgun sequence of Myxococcus fulvus NBRC 100333.</title>
        <authorList>
            <person name="Hosoyama A."/>
            <person name="Uohara A."/>
            <person name="Ohji S."/>
            <person name="Ichikawa N."/>
        </authorList>
    </citation>
    <scope>NUCLEOTIDE SEQUENCE [LARGE SCALE GENOMIC DNA]</scope>
    <source>
        <strain evidence="2 5">NBRC 100333</strain>
    </source>
</reference>
<dbReference type="EMBL" id="BJXR01000028">
    <property type="protein sequence ID" value="GEN08489.1"/>
    <property type="molecule type" value="Genomic_DNA"/>
</dbReference>
<feature type="region of interest" description="Disordered" evidence="1">
    <location>
        <begin position="1129"/>
        <end position="1148"/>
    </location>
</feature>
<dbReference type="OrthoDB" id="9757728at2"/>
<comment type="caution">
    <text evidence="2">The sequence shown here is derived from an EMBL/GenBank/DDBJ whole genome shotgun (WGS) entry which is preliminary data.</text>
</comment>
<evidence type="ECO:0000313" key="3">
    <source>
        <dbReference type="EMBL" id="SEU19996.1"/>
    </source>
</evidence>
<evidence type="ECO:0000256" key="1">
    <source>
        <dbReference type="SAM" id="MobiDB-lite"/>
    </source>
</evidence>
<reference evidence="3 4" key="1">
    <citation type="submission" date="2016-10" db="EMBL/GenBank/DDBJ databases">
        <authorList>
            <person name="Varghese N."/>
            <person name="Submissions S."/>
        </authorList>
    </citation>
    <scope>NUCLEOTIDE SEQUENCE [LARGE SCALE GENOMIC DNA]</scope>
    <source>
        <strain evidence="3 4">DSM 16525</strain>
    </source>
</reference>
<dbReference type="RefSeq" id="WP_074955880.1">
    <property type="nucleotide sequence ID" value="NZ_BJXR01000028.1"/>
</dbReference>
<gene>
    <name evidence="2" type="ORF">MFU01_35260</name>
    <name evidence="3" type="ORF">SAMN05443572_10682</name>
</gene>
<dbReference type="Proteomes" id="UP000183760">
    <property type="component" value="Unassembled WGS sequence"/>
</dbReference>
<keyword evidence="4" id="KW-1185">Reference proteome</keyword>
<name>A0A511T2U3_MYXFU</name>
<protein>
    <submittedName>
        <fullName evidence="2">Uncharacterized protein</fullName>
    </submittedName>
</protein>
<sequence>MAQEIGVLLPVRLETRFIPPKNGSGWLLRVLVSPDEVSIDRHDPIPADSELDSLELMWNRAKGDLDSEEGKSAWRMFAERVGGARAAWLARSFPQLPPGPDGVIHVARPATTRTEPRMSRIAGFPPRLELWAARGSAAPALLATSTVDASLLRLDFGNPNAPASARWWSDWSTAVSAGLGFEVDLGLAVPNDVRVLYVVGLGSEDPINVFGAHRDSGALAVIEPGTPTNSVDGAPAASLAREPETWRAIARAPDVAGAGSQSLSHALVGRGNVFGQLPGDSFNHRAPGQSLLTALWPALWGHGLKDVWNQGAQVVDVGLWASQHVVPEGPLPPIRIHDQPYGVLPTTSLRRWQVAPGDPALEEEQRPSLVQAMGQWAAAAEGLGTVAGADTDKLLKLLGRTPTSNGYAYRNFVSLDLLYLLYWSYDGGVSWSELVKWWEEESQQPRAFQDPPARRYATLGWPQDLRIPLVAPEDVSPETTLRAYLQANFTLFTPDELLSRPMRVLFDKMQPTPSKTLPDSLLVRLLWHALVVSAAEVRRARLGQSGPFLEPVQENANTPARLEAMARSMTSDDLTVGGSVVALYHQVREMAARLFSTPVGTLERVLRGTLDSAAFRLDPWVTAYAWRRLKSASAQTHAFHLGVYGWVDAPAPGTPGPTEGGLLHAPSEAQAVTAVVLRDKALNDAEPSRWNMNLDSNAVRLAEQVAEQVRLGAHIQEVLGREVERVAASKASVAALRMQFPIRAAHAGRRVCNGEAVLQADPSTLPLTAAQKAQLVPLRQVLDVYGDLLVAEAVHHVVSGRGDIAGAAMDAAAGLTAPPNLEVIQTRRTGRAVNTNVVMALPVAQDPQPAFDTSPGRVAEPSVAAFLVARVGPANAAPWRWRVVLPDSSLQDIFLADLGLQPIDAVLLSEEQLAGLVLAHAPEGATLETSEVAEGLLAMRRARGLIKLFGGRPALPEDLVDTGERPEDTQVRQELLTRYGRLRDVGALLVASLQAAESAGDTLARKLALRDAARWGITPVPLVEDTLEEQVGRARAALVERLAHAPSMADAAPLSAAQLATAIAELAAPEGQLVVLSRLPLQGSPTTLSPAPTLDASWLSVVSAVRTSLAHLEVHQLDALLEPGAAPLSAWTNRPSDPWQKDVPPGPDGRAPDTRLVALYGPAGVLDVTPQNPTGIVSVGLLDSWGETVPDVEQATTAAFGFNAPASRAPQAVLLAVSPLQSGALDSTTLLDIVAETRELAHARMAAPAELHAFDSALPLMMLPASGGTLVELDPVS</sequence>
<organism evidence="2 5">
    <name type="scientific">Myxococcus fulvus</name>
    <dbReference type="NCBI Taxonomy" id="33"/>
    <lineage>
        <taxon>Bacteria</taxon>
        <taxon>Pseudomonadati</taxon>
        <taxon>Myxococcota</taxon>
        <taxon>Myxococcia</taxon>
        <taxon>Myxococcales</taxon>
        <taxon>Cystobacterineae</taxon>
        <taxon>Myxococcaceae</taxon>
        <taxon>Myxococcus</taxon>
    </lineage>
</organism>